<proteinExistence type="predicted"/>
<evidence type="ECO:0000313" key="3">
    <source>
        <dbReference type="Proteomes" id="UP000677054"/>
    </source>
</evidence>
<feature type="region of interest" description="Disordered" evidence="1">
    <location>
        <begin position="1"/>
        <end position="39"/>
    </location>
</feature>
<sequence>RVPQGRREPDQGSGSRPRMRGVAPPLRCPRPVEGIPREMGLGLQYPLDARDVGEEASYPGHQRRAGLRHEHWLPTSVV</sequence>
<evidence type="ECO:0000256" key="1">
    <source>
        <dbReference type="SAM" id="MobiDB-lite"/>
    </source>
</evidence>
<protein>
    <submittedName>
        <fullName evidence="2">Uncharacterized protein</fullName>
    </submittedName>
</protein>
<dbReference type="EMBL" id="CAJPEV010014148">
    <property type="protein sequence ID" value="CAG0906894.1"/>
    <property type="molecule type" value="Genomic_DNA"/>
</dbReference>
<dbReference type="EMBL" id="LR913666">
    <property type="protein sequence ID" value="CAD7254905.1"/>
    <property type="molecule type" value="Genomic_DNA"/>
</dbReference>
<feature type="compositionally biased region" description="Basic and acidic residues" evidence="1">
    <location>
        <begin position="1"/>
        <end position="10"/>
    </location>
</feature>
<organism evidence="2">
    <name type="scientific">Darwinula stevensoni</name>
    <dbReference type="NCBI Taxonomy" id="69355"/>
    <lineage>
        <taxon>Eukaryota</taxon>
        <taxon>Metazoa</taxon>
        <taxon>Ecdysozoa</taxon>
        <taxon>Arthropoda</taxon>
        <taxon>Crustacea</taxon>
        <taxon>Oligostraca</taxon>
        <taxon>Ostracoda</taxon>
        <taxon>Podocopa</taxon>
        <taxon>Podocopida</taxon>
        <taxon>Darwinulocopina</taxon>
        <taxon>Darwinuloidea</taxon>
        <taxon>Darwinulidae</taxon>
        <taxon>Darwinula</taxon>
    </lineage>
</organism>
<keyword evidence="3" id="KW-1185">Reference proteome</keyword>
<evidence type="ECO:0000313" key="2">
    <source>
        <dbReference type="EMBL" id="CAD7254905.1"/>
    </source>
</evidence>
<name>A0A7R9AJ51_9CRUS</name>
<feature type="non-terminal residue" evidence="2">
    <location>
        <position position="1"/>
    </location>
</feature>
<reference evidence="2" key="1">
    <citation type="submission" date="2020-11" db="EMBL/GenBank/DDBJ databases">
        <authorList>
            <person name="Tran Van P."/>
        </authorList>
    </citation>
    <scope>NUCLEOTIDE SEQUENCE</scope>
</reference>
<gene>
    <name evidence="2" type="ORF">DSTB1V02_LOCUS14651</name>
</gene>
<dbReference type="Proteomes" id="UP000677054">
    <property type="component" value="Unassembled WGS sequence"/>
</dbReference>
<accession>A0A7R9AJ51</accession>
<dbReference type="AlphaFoldDB" id="A0A7R9AJ51"/>